<evidence type="ECO:0000256" key="2">
    <source>
        <dbReference type="ARBA" id="ARBA00023015"/>
    </source>
</evidence>
<feature type="domain" description="TF-B3" evidence="7">
    <location>
        <begin position="235"/>
        <end position="332"/>
    </location>
</feature>
<dbReference type="AlphaFoldDB" id="A0AAD8T4A3"/>
<dbReference type="InterPro" id="IPR003340">
    <property type="entry name" value="B3_DNA-bd"/>
</dbReference>
<dbReference type="EMBL" id="JAUUTY010000003">
    <property type="protein sequence ID" value="KAK1669792.1"/>
    <property type="molecule type" value="Genomic_DNA"/>
</dbReference>
<dbReference type="InterPro" id="IPR044837">
    <property type="entry name" value="REM16-like"/>
</dbReference>
<dbReference type="GO" id="GO:0005634">
    <property type="term" value="C:nucleus"/>
    <property type="evidence" value="ECO:0007669"/>
    <property type="project" value="UniProtKB-SubCell"/>
</dbReference>
<feature type="domain" description="TF-B3" evidence="7">
    <location>
        <begin position="41"/>
        <end position="137"/>
    </location>
</feature>
<dbReference type="Proteomes" id="UP001231189">
    <property type="component" value="Unassembled WGS sequence"/>
</dbReference>
<gene>
    <name evidence="8" type="ORF">QYE76_057951</name>
</gene>
<evidence type="ECO:0000313" key="9">
    <source>
        <dbReference type="Proteomes" id="UP001231189"/>
    </source>
</evidence>
<dbReference type="InterPro" id="IPR015300">
    <property type="entry name" value="DNA-bd_pseudobarrel_sf"/>
</dbReference>
<dbReference type="GO" id="GO:0003677">
    <property type="term" value="F:DNA binding"/>
    <property type="evidence" value="ECO:0007669"/>
    <property type="project" value="UniProtKB-KW"/>
</dbReference>
<dbReference type="Pfam" id="PF02362">
    <property type="entry name" value="B3"/>
    <property type="match status" value="2"/>
</dbReference>
<dbReference type="SUPFAM" id="SSF101936">
    <property type="entry name" value="DNA-binding pseudobarrel domain"/>
    <property type="match status" value="2"/>
</dbReference>
<proteinExistence type="predicted"/>
<dbReference type="Gene3D" id="2.40.330.10">
    <property type="entry name" value="DNA-binding pseudobarrel domain"/>
    <property type="match status" value="2"/>
</dbReference>
<dbReference type="PANTHER" id="PTHR31391:SF109">
    <property type="entry name" value="TF-B3 DOMAIN-CONTAINING PROTEIN"/>
    <property type="match status" value="1"/>
</dbReference>
<organism evidence="8 9">
    <name type="scientific">Lolium multiflorum</name>
    <name type="common">Italian ryegrass</name>
    <name type="synonym">Lolium perenne subsp. multiflorum</name>
    <dbReference type="NCBI Taxonomy" id="4521"/>
    <lineage>
        <taxon>Eukaryota</taxon>
        <taxon>Viridiplantae</taxon>
        <taxon>Streptophyta</taxon>
        <taxon>Embryophyta</taxon>
        <taxon>Tracheophyta</taxon>
        <taxon>Spermatophyta</taxon>
        <taxon>Magnoliopsida</taxon>
        <taxon>Liliopsida</taxon>
        <taxon>Poales</taxon>
        <taxon>Poaceae</taxon>
        <taxon>BOP clade</taxon>
        <taxon>Pooideae</taxon>
        <taxon>Poodae</taxon>
        <taxon>Poeae</taxon>
        <taxon>Poeae Chloroplast Group 2 (Poeae type)</taxon>
        <taxon>Loliodinae</taxon>
        <taxon>Loliinae</taxon>
        <taxon>Lolium</taxon>
    </lineage>
</organism>
<name>A0AAD8T4A3_LOLMU</name>
<keyword evidence="3" id="KW-0238">DNA-binding</keyword>
<sequence>MDDLQMLSKDYVLSRQCDLTIEQEGKIHALIGQIQPKLPVLVVLMKKTNVEPSNILVIRKDYALACFPRESQTITLHVARKSNDWQCNLRIRRDGGCNLLWGKFVRDNSVREGDLCLFQPLTDVKESRFTVAVHLLHRANIGHSPSGKTGTVSNHRRRSTKISSTACVKEGPSTDGEDHGSYDNSKGASEPPFMLQGKTRLTQAQEKKVLEKVSAIESELPIYVVLMNKRSICRPYRTPYLSFAMRYVSRYLEKKYAAGHRAKSVISLVLQRDGKSRTWDTELRYRGACMMVSKGWASFARMNSLREDDLCLFKVMENEEPLKMMVYIIRRENCVA</sequence>
<dbReference type="PROSITE" id="PS50863">
    <property type="entry name" value="B3"/>
    <property type="match status" value="2"/>
</dbReference>
<comment type="subcellular location">
    <subcellularLocation>
        <location evidence="1">Nucleus</location>
    </subcellularLocation>
</comment>
<evidence type="ECO:0000256" key="1">
    <source>
        <dbReference type="ARBA" id="ARBA00004123"/>
    </source>
</evidence>
<reference evidence="8" key="1">
    <citation type="submission" date="2023-07" db="EMBL/GenBank/DDBJ databases">
        <title>A chromosome-level genome assembly of Lolium multiflorum.</title>
        <authorList>
            <person name="Chen Y."/>
            <person name="Copetti D."/>
            <person name="Kolliker R."/>
            <person name="Studer B."/>
        </authorList>
    </citation>
    <scope>NUCLEOTIDE SEQUENCE</scope>
    <source>
        <strain evidence="8">02402/16</strain>
        <tissue evidence="8">Leaf</tissue>
    </source>
</reference>
<evidence type="ECO:0000256" key="6">
    <source>
        <dbReference type="SAM" id="MobiDB-lite"/>
    </source>
</evidence>
<dbReference type="CDD" id="cd10017">
    <property type="entry name" value="B3_DNA"/>
    <property type="match status" value="2"/>
</dbReference>
<comment type="caution">
    <text evidence="8">The sequence shown here is derived from an EMBL/GenBank/DDBJ whole genome shotgun (WGS) entry which is preliminary data.</text>
</comment>
<feature type="region of interest" description="Disordered" evidence="6">
    <location>
        <begin position="143"/>
        <end position="193"/>
    </location>
</feature>
<dbReference type="PANTHER" id="PTHR31391">
    <property type="entry name" value="B3 DOMAIN-CONTAINING PROTEIN OS11G0197600-RELATED"/>
    <property type="match status" value="1"/>
</dbReference>
<dbReference type="SMART" id="SM01019">
    <property type="entry name" value="B3"/>
    <property type="match status" value="2"/>
</dbReference>
<keyword evidence="9" id="KW-1185">Reference proteome</keyword>
<evidence type="ECO:0000256" key="3">
    <source>
        <dbReference type="ARBA" id="ARBA00023125"/>
    </source>
</evidence>
<evidence type="ECO:0000259" key="7">
    <source>
        <dbReference type="PROSITE" id="PS50863"/>
    </source>
</evidence>
<evidence type="ECO:0000256" key="4">
    <source>
        <dbReference type="ARBA" id="ARBA00023163"/>
    </source>
</evidence>
<keyword evidence="4" id="KW-0804">Transcription</keyword>
<keyword evidence="5" id="KW-0539">Nucleus</keyword>
<keyword evidence="2" id="KW-0805">Transcription regulation</keyword>
<evidence type="ECO:0000313" key="8">
    <source>
        <dbReference type="EMBL" id="KAK1669792.1"/>
    </source>
</evidence>
<evidence type="ECO:0000256" key="5">
    <source>
        <dbReference type="ARBA" id="ARBA00023242"/>
    </source>
</evidence>
<accession>A0AAD8T4A3</accession>
<protein>
    <recommendedName>
        <fullName evidence="7">TF-B3 domain-containing protein</fullName>
    </recommendedName>
</protein>